<protein>
    <submittedName>
        <fullName evidence="8">Aldo/keto reductase</fullName>
    </submittedName>
</protein>
<dbReference type="PANTHER" id="PTHR43827">
    <property type="entry name" value="2,5-DIKETO-D-GLUCONIC ACID REDUCTASE"/>
    <property type="match status" value="1"/>
</dbReference>
<dbReference type="OrthoDB" id="9804790at2"/>
<proteinExistence type="inferred from homology"/>
<evidence type="ECO:0000256" key="4">
    <source>
        <dbReference type="PIRSR" id="PIRSR000097-1"/>
    </source>
</evidence>
<dbReference type="InterPro" id="IPR018170">
    <property type="entry name" value="Aldo/ket_reductase_CS"/>
</dbReference>
<dbReference type="Pfam" id="PF00248">
    <property type="entry name" value="Aldo_ket_red"/>
    <property type="match status" value="1"/>
</dbReference>
<dbReference type="PIRSF" id="PIRSF000097">
    <property type="entry name" value="AKR"/>
    <property type="match status" value="1"/>
</dbReference>
<reference evidence="8 9" key="1">
    <citation type="submission" date="2019-07" db="EMBL/GenBank/DDBJ databases">
        <title>Analysis of the biochemical properties, biological activity and biotechnological potential of siderophores and biosurfactants produced by Antarctic psychrotolerant bacteria.</title>
        <authorList>
            <person name="Styczynski M."/>
            <person name="Krucon T."/>
            <person name="Decewicz P."/>
            <person name="Dziewit L."/>
        </authorList>
    </citation>
    <scope>NUCLEOTIDE SEQUENCE [LARGE SCALE GENOMIC DNA]</scope>
    <source>
        <strain evidence="8 9">ANT_H27</strain>
    </source>
</reference>
<evidence type="ECO:0000256" key="3">
    <source>
        <dbReference type="ARBA" id="ARBA00023002"/>
    </source>
</evidence>
<evidence type="ECO:0000313" key="9">
    <source>
        <dbReference type="Proteomes" id="UP000323856"/>
    </source>
</evidence>
<dbReference type="RefSeq" id="WP_149620946.1">
    <property type="nucleotide sequence ID" value="NZ_VOBL01000031.1"/>
</dbReference>
<evidence type="ECO:0000256" key="1">
    <source>
        <dbReference type="ARBA" id="ARBA00007905"/>
    </source>
</evidence>
<dbReference type="InterPro" id="IPR020471">
    <property type="entry name" value="AKR"/>
</dbReference>
<feature type="domain" description="NADP-dependent oxidoreductase" evidence="7">
    <location>
        <begin position="26"/>
        <end position="270"/>
    </location>
</feature>
<dbReference type="Proteomes" id="UP000323856">
    <property type="component" value="Unassembled WGS sequence"/>
</dbReference>
<feature type="site" description="Lowers pKa of active site Tyr" evidence="6">
    <location>
        <position position="84"/>
    </location>
</feature>
<feature type="active site" description="Proton donor" evidence="4">
    <location>
        <position position="59"/>
    </location>
</feature>
<name>A0A5B0E507_9MICC</name>
<keyword evidence="3" id="KW-0560">Oxidoreductase</keyword>
<evidence type="ECO:0000313" key="8">
    <source>
        <dbReference type="EMBL" id="KAA0973255.1"/>
    </source>
</evidence>
<evidence type="ECO:0000259" key="7">
    <source>
        <dbReference type="Pfam" id="PF00248"/>
    </source>
</evidence>
<dbReference type="Gene3D" id="3.20.20.100">
    <property type="entry name" value="NADP-dependent oxidoreductase domain"/>
    <property type="match status" value="1"/>
</dbReference>
<dbReference type="PRINTS" id="PR00069">
    <property type="entry name" value="ALDKETRDTASE"/>
</dbReference>
<dbReference type="InterPro" id="IPR023210">
    <property type="entry name" value="NADP_OxRdtase_dom"/>
</dbReference>
<dbReference type="GO" id="GO:0016616">
    <property type="term" value="F:oxidoreductase activity, acting on the CH-OH group of donors, NAD or NADP as acceptor"/>
    <property type="evidence" value="ECO:0007669"/>
    <property type="project" value="UniProtKB-ARBA"/>
</dbReference>
<dbReference type="EMBL" id="VOBL01000031">
    <property type="protein sequence ID" value="KAA0973255.1"/>
    <property type="molecule type" value="Genomic_DNA"/>
</dbReference>
<dbReference type="InterPro" id="IPR036812">
    <property type="entry name" value="NAD(P)_OxRdtase_dom_sf"/>
</dbReference>
<comment type="similarity">
    <text evidence="1">Belongs to the aldo/keto reductase family.</text>
</comment>
<evidence type="ECO:0000256" key="2">
    <source>
        <dbReference type="ARBA" id="ARBA00022857"/>
    </source>
</evidence>
<dbReference type="PROSITE" id="PS00798">
    <property type="entry name" value="ALDOKETO_REDUCTASE_1"/>
    <property type="match status" value="1"/>
</dbReference>
<dbReference type="SUPFAM" id="SSF51430">
    <property type="entry name" value="NAD(P)-linked oxidoreductase"/>
    <property type="match status" value="1"/>
</dbReference>
<sequence>MGDMTNLVSLVPPELSFHDGNTIPQLGYGVWKVEDDVAADVVQQAFAAGYRHIDTAKIYGNEEGVGRAIEAADVPREDMFITTKVWNADQGFAETLAAFDASMDRLGLEYLDLYLIHWLQPKQGKYVDTWKALIELQRAGRVKSIGVCNFTAEALAELEEATGVLPVINQVETHPYFPQTELRAFEASKGILHQSWSPLGQGSDLLADPALVAIAQKHDATVAQVVIAWHLALGNVVIPKSVTPSRIVENYAGLGVSLDEGDLAAINALDKGAEGRIAADPATSDFA</sequence>
<evidence type="ECO:0000256" key="6">
    <source>
        <dbReference type="PIRSR" id="PIRSR000097-3"/>
    </source>
</evidence>
<dbReference type="PANTHER" id="PTHR43827:SF3">
    <property type="entry name" value="NADP-DEPENDENT OXIDOREDUCTASE DOMAIN-CONTAINING PROTEIN"/>
    <property type="match status" value="1"/>
</dbReference>
<accession>A0A5B0E507</accession>
<organism evidence="8 9">
    <name type="scientific">Paeniglutamicibacter gangotriensis</name>
    <dbReference type="NCBI Taxonomy" id="254787"/>
    <lineage>
        <taxon>Bacteria</taxon>
        <taxon>Bacillati</taxon>
        <taxon>Actinomycetota</taxon>
        <taxon>Actinomycetes</taxon>
        <taxon>Micrococcales</taxon>
        <taxon>Micrococcaceae</taxon>
        <taxon>Paeniglutamicibacter</taxon>
    </lineage>
</organism>
<comment type="caution">
    <text evidence="8">The sequence shown here is derived from an EMBL/GenBank/DDBJ whole genome shotgun (WGS) entry which is preliminary data.</text>
</comment>
<gene>
    <name evidence="8" type="ORF">FQ154_19025</name>
</gene>
<keyword evidence="2" id="KW-0521">NADP</keyword>
<dbReference type="AlphaFoldDB" id="A0A5B0E507"/>
<dbReference type="FunFam" id="3.20.20.100:FF:000002">
    <property type="entry name" value="2,5-diketo-D-gluconic acid reductase A"/>
    <property type="match status" value="1"/>
</dbReference>
<dbReference type="PROSITE" id="PS00062">
    <property type="entry name" value="ALDOKETO_REDUCTASE_2"/>
    <property type="match status" value="1"/>
</dbReference>
<evidence type="ECO:0000256" key="5">
    <source>
        <dbReference type="PIRSR" id="PIRSR000097-2"/>
    </source>
</evidence>
<feature type="binding site" evidence="5">
    <location>
        <position position="117"/>
    </location>
    <ligand>
        <name>substrate</name>
    </ligand>
</feature>